<evidence type="ECO:0000259" key="1">
    <source>
        <dbReference type="Pfam" id="PF12697"/>
    </source>
</evidence>
<dbReference type="InterPro" id="IPR050228">
    <property type="entry name" value="Carboxylesterase_BioH"/>
</dbReference>
<gene>
    <name evidence="2" type="ORF">NK718_03755</name>
</gene>
<dbReference type="EMBL" id="JANCLU010000002">
    <property type="protein sequence ID" value="MCP8937619.1"/>
    <property type="molecule type" value="Genomic_DNA"/>
</dbReference>
<dbReference type="Proteomes" id="UP001205890">
    <property type="component" value="Unassembled WGS sequence"/>
</dbReference>
<dbReference type="InterPro" id="IPR029058">
    <property type="entry name" value="AB_hydrolase_fold"/>
</dbReference>
<keyword evidence="2" id="KW-0378">Hydrolase</keyword>
<comment type="caution">
    <text evidence="2">The sequence shown here is derived from an EMBL/GenBank/DDBJ whole genome shotgun (WGS) entry which is preliminary data.</text>
</comment>
<keyword evidence="3" id="KW-1185">Reference proteome</keyword>
<reference evidence="2 3" key="1">
    <citation type="submission" date="2022-07" db="EMBL/GenBank/DDBJ databases">
        <authorList>
            <person name="Li W.-J."/>
            <person name="Deng Q.-Q."/>
        </authorList>
    </citation>
    <scope>NUCLEOTIDE SEQUENCE [LARGE SCALE GENOMIC DNA]</scope>
    <source>
        <strain evidence="2 3">SYSU M60028</strain>
    </source>
</reference>
<dbReference type="InterPro" id="IPR000073">
    <property type="entry name" value="AB_hydrolase_1"/>
</dbReference>
<feature type="domain" description="AB hydrolase-1" evidence="1">
    <location>
        <begin position="20"/>
        <end position="259"/>
    </location>
</feature>
<dbReference type="GO" id="GO:0016787">
    <property type="term" value="F:hydrolase activity"/>
    <property type="evidence" value="ECO:0007669"/>
    <property type="project" value="UniProtKB-KW"/>
</dbReference>
<organism evidence="2 3">
    <name type="scientific">Alsobacter ponti</name>
    <dbReference type="NCBI Taxonomy" id="2962936"/>
    <lineage>
        <taxon>Bacteria</taxon>
        <taxon>Pseudomonadati</taxon>
        <taxon>Pseudomonadota</taxon>
        <taxon>Alphaproteobacteria</taxon>
        <taxon>Hyphomicrobiales</taxon>
        <taxon>Alsobacteraceae</taxon>
        <taxon>Alsobacter</taxon>
    </lineage>
</organism>
<dbReference type="SUPFAM" id="SSF53474">
    <property type="entry name" value="alpha/beta-Hydrolases"/>
    <property type="match status" value="1"/>
</dbReference>
<dbReference type="PANTHER" id="PTHR43194:SF2">
    <property type="entry name" value="PEROXISOMAL MEMBRANE PROTEIN LPX1"/>
    <property type="match status" value="1"/>
</dbReference>
<dbReference type="RefSeq" id="WP_254738780.1">
    <property type="nucleotide sequence ID" value="NZ_JANCLU010000002.1"/>
</dbReference>
<sequence length="280" mass="29353">MRIASRDHVIDAQPSPRPLVVAFHCSGATGRQWNALRDATAGFDLFAPDLTGATPGLAWSGHGPFDLLAEAAEALATIDRHPGCVHLVGHSYGGGVALAIAARRPEKVASLSLYEPSAFHVLRTGDARARRAWREIAAVASATVRGVATGDYEGAADRFVTYWAGPGAWSRMKPAARDATRAAVPSFALHFHALTSEPTPLAAYGAFGFPVLVMRGDRSPLAARTTADILADAMPRAARVVLEGWDHLAPLTASEELAAMLARFIRAATLSGDAGGCLAA</sequence>
<proteinExistence type="predicted"/>
<dbReference type="Gene3D" id="3.40.50.1820">
    <property type="entry name" value="alpha/beta hydrolase"/>
    <property type="match status" value="1"/>
</dbReference>
<accession>A0ABT1L800</accession>
<evidence type="ECO:0000313" key="2">
    <source>
        <dbReference type="EMBL" id="MCP8937619.1"/>
    </source>
</evidence>
<evidence type="ECO:0000313" key="3">
    <source>
        <dbReference type="Proteomes" id="UP001205890"/>
    </source>
</evidence>
<name>A0ABT1L800_9HYPH</name>
<dbReference type="Pfam" id="PF12697">
    <property type="entry name" value="Abhydrolase_6"/>
    <property type="match status" value="1"/>
</dbReference>
<dbReference type="PANTHER" id="PTHR43194">
    <property type="entry name" value="HYDROLASE ALPHA/BETA FOLD FAMILY"/>
    <property type="match status" value="1"/>
</dbReference>
<protein>
    <submittedName>
        <fullName evidence="2">Alpha/beta hydrolase</fullName>
    </submittedName>
</protein>